<keyword evidence="6" id="KW-0408">Iron</keyword>
<evidence type="ECO:0000256" key="8">
    <source>
        <dbReference type="ARBA" id="ARBA00023136"/>
    </source>
</evidence>
<dbReference type="InterPro" id="IPR012832">
    <property type="entry name" value="RDH"/>
</dbReference>
<evidence type="ECO:0000256" key="2">
    <source>
        <dbReference type="ARBA" id="ARBA00022475"/>
    </source>
</evidence>
<keyword evidence="3" id="KW-0004">4Fe-4S</keyword>
<evidence type="ECO:0000256" key="1">
    <source>
        <dbReference type="ARBA" id="ARBA00004236"/>
    </source>
</evidence>
<evidence type="ECO:0000256" key="5">
    <source>
        <dbReference type="ARBA" id="ARBA00022729"/>
    </source>
</evidence>
<dbReference type="NCBIfam" id="TIGR01409">
    <property type="entry name" value="TAT_signal_seq"/>
    <property type="match status" value="1"/>
</dbReference>
<dbReference type="GO" id="GO:0051539">
    <property type="term" value="F:4 iron, 4 sulfur cluster binding"/>
    <property type="evidence" value="ECO:0007669"/>
    <property type="project" value="UniProtKB-KW"/>
</dbReference>
<keyword evidence="2" id="KW-1003">Cell membrane</keyword>
<dbReference type="EMBL" id="CP018258">
    <property type="protein sequence ID" value="APV43784.1"/>
    <property type="molecule type" value="Genomic_DNA"/>
</dbReference>
<keyword evidence="12" id="KW-1185">Reference proteome</keyword>
<evidence type="ECO:0000256" key="6">
    <source>
        <dbReference type="ARBA" id="ARBA00023004"/>
    </source>
</evidence>
<dbReference type="STRING" id="1839801.Dform_00426"/>
<comment type="subcellular location">
    <subcellularLocation>
        <location evidence="1">Cell membrane</location>
    </subcellularLocation>
</comment>
<evidence type="ECO:0000313" key="11">
    <source>
        <dbReference type="EMBL" id="APV43784.1"/>
    </source>
</evidence>
<proteinExistence type="predicted"/>
<feature type="domain" description="4Fe-4S ferredoxin-type" evidence="10">
    <location>
        <begin position="330"/>
        <end position="362"/>
    </location>
</feature>
<dbReference type="InterPro" id="IPR006311">
    <property type="entry name" value="TAT_signal"/>
</dbReference>
<dbReference type="SUPFAM" id="SSF54862">
    <property type="entry name" value="4Fe-4S ferredoxins"/>
    <property type="match status" value="1"/>
</dbReference>
<evidence type="ECO:0000313" key="12">
    <source>
        <dbReference type="Proteomes" id="UP000185934"/>
    </source>
</evidence>
<evidence type="ECO:0000256" key="7">
    <source>
        <dbReference type="ARBA" id="ARBA00023014"/>
    </source>
</evidence>
<dbReference type="PANTHER" id="PTHR30002:SF4">
    <property type="entry name" value="EPOXYQUEUOSINE REDUCTASE"/>
    <property type="match status" value="1"/>
</dbReference>
<keyword evidence="8" id="KW-0472">Membrane</keyword>
<dbReference type="PANTHER" id="PTHR30002">
    <property type="entry name" value="EPOXYQUEUOSINE REDUCTASE"/>
    <property type="match status" value="1"/>
</dbReference>
<dbReference type="GO" id="GO:0008616">
    <property type="term" value="P:tRNA queuosine(34) biosynthetic process"/>
    <property type="evidence" value="ECO:0007669"/>
    <property type="project" value="InterPro"/>
</dbReference>
<reference evidence="12" key="1">
    <citation type="submission" date="2016-11" db="EMBL/GenBank/DDBJ databases">
        <title>Dehalogenimonas formicexedens sp. nov., a chlorinated alkane respiring bacterium isolated from contaminated groundwater.</title>
        <authorList>
            <person name="Key T.A."/>
            <person name="Bowman K.S."/>
            <person name="Lee I."/>
            <person name="Chun J."/>
            <person name="Albuquerque L."/>
            <person name="da Costa M.S."/>
            <person name="Rainey F.A."/>
            <person name="Moe W.M."/>
        </authorList>
    </citation>
    <scope>NUCLEOTIDE SEQUENCE [LARGE SCALE GENOMIC DNA]</scope>
    <source>
        <strain evidence="12">NSZ-14</strain>
    </source>
</reference>
<dbReference type="InterPro" id="IPR017900">
    <property type="entry name" value="4Fe4S_Fe_S_CS"/>
</dbReference>
<dbReference type="KEGG" id="dfo:Dform_00426"/>
<evidence type="ECO:0000259" key="10">
    <source>
        <dbReference type="PROSITE" id="PS51379"/>
    </source>
</evidence>
<dbReference type="InterPro" id="IPR017896">
    <property type="entry name" value="4Fe4S_Fe-S-bd"/>
</dbReference>
<evidence type="ECO:0000256" key="4">
    <source>
        <dbReference type="ARBA" id="ARBA00022723"/>
    </source>
</evidence>
<dbReference type="GO" id="GO:0046872">
    <property type="term" value="F:metal ion binding"/>
    <property type="evidence" value="ECO:0007669"/>
    <property type="project" value="UniProtKB-KW"/>
</dbReference>
<dbReference type="PROSITE" id="PS51318">
    <property type="entry name" value="TAT"/>
    <property type="match status" value="1"/>
</dbReference>
<dbReference type="GO" id="GO:0052693">
    <property type="term" value="F:epoxyqueuosine reductase activity"/>
    <property type="evidence" value="ECO:0007669"/>
    <property type="project" value="TreeGrafter"/>
</dbReference>
<comment type="cofactor">
    <cofactor evidence="9">
        <name>corrinoid</name>
        <dbReference type="ChEBI" id="CHEBI:33913"/>
    </cofactor>
</comment>
<dbReference type="PROSITE" id="PS51379">
    <property type="entry name" value="4FE4S_FER_2"/>
    <property type="match status" value="1"/>
</dbReference>
<sequence length="466" mass="51636">MSINHSTVSRRDFMKGLGLAGGGIGTLAVAGPTFSDLDELLSESTAGNKRDWWIKDQDEPTVEIDWSMMQRHDATKIPQVSYANYVGKDVANAKGAKQKEDRKQWILENKSGYTLKDYALFDAAAYGWQVGFSHDFFGDTTVTPYGMGKPGDLGVPIWQGSPEENSAIIRKAFRFLGAGTVSVVELNDNHRKLIDGVDWDGKNIVFEEVETASETTTKRVIPNKCKWAIVFSLPMSEEMNKRAPTLLGDATTALSYSLSTLFQIRAQRFVRMLGYQGLGSYQFVNNVSINPALAVVSGLGEQGRLGQCIMPEYGTMARLGSIITDLPLSPDKPIDAGIWRFCQTCKLCATHCPSGALNPDDTLSWDRKYEGNHPGKKAFLCDGIKCRTYWFESTSLCSICVATCVFAKKDKAGIHEVVKATVATTPIFNTIFKNMDQAFGYNYANRDPESWWDLKTQPMFGFNSNI</sequence>
<protein>
    <submittedName>
        <fullName evidence="11">Reductive dehalogenase</fullName>
    </submittedName>
</protein>
<dbReference type="InterPro" id="IPR019546">
    <property type="entry name" value="TAT_signal_bac_arc"/>
</dbReference>
<keyword evidence="5" id="KW-0732">Signal</keyword>
<dbReference type="AlphaFoldDB" id="A0A1P8F5M7"/>
<keyword evidence="7" id="KW-0411">Iron-sulfur</keyword>
<gene>
    <name evidence="11" type="ORF">Dform_00426</name>
</gene>
<evidence type="ECO:0000256" key="3">
    <source>
        <dbReference type="ARBA" id="ARBA00022485"/>
    </source>
</evidence>
<accession>A0A1P8F5M7</accession>
<organism evidence="11 12">
    <name type="scientific">Dehalogenimonas formicexedens</name>
    <dbReference type="NCBI Taxonomy" id="1839801"/>
    <lineage>
        <taxon>Bacteria</taxon>
        <taxon>Bacillati</taxon>
        <taxon>Chloroflexota</taxon>
        <taxon>Dehalococcoidia</taxon>
        <taxon>Dehalococcoidales</taxon>
        <taxon>Dehalococcoidaceae</taxon>
        <taxon>Dehalogenimonas</taxon>
    </lineage>
</organism>
<dbReference type="PROSITE" id="PS00198">
    <property type="entry name" value="4FE4S_FER_1"/>
    <property type="match status" value="1"/>
</dbReference>
<dbReference type="RefSeq" id="WP_076005032.1">
    <property type="nucleotide sequence ID" value="NZ_CP018258.1"/>
</dbReference>
<dbReference type="InterPro" id="IPR028894">
    <property type="entry name" value="RDH_dom"/>
</dbReference>
<dbReference type="Proteomes" id="UP000185934">
    <property type="component" value="Chromosome"/>
</dbReference>
<evidence type="ECO:0000256" key="9">
    <source>
        <dbReference type="ARBA" id="ARBA00029374"/>
    </source>
</evidence>
<keyword evidence="4" id="KW-0479">Metal-binding</keyword>
<dbReference type="GO" id="GO:0005886">
    <property type="term" value="C:plasma membrane"/>
    <property type="evidence" value="ECO:0007669"/>
    <property type="project" value="UniProtKB-SubCell"/>
</dbReference>
<name>A0A1P8F5M7_9CHLR</name>
<dbReference type="InterPro" id="IPR004453">
    <property type="entry name" value="QueG"/>
</dbReference>
<dbReference type="NCBIfam" id="TIGR02486">
    <property type="entry name" value="RDH"/>
    <property type="match status" value="1"/>
</dbReference>
<dbReference type="Pfam" id="PF13486">
    <property type="entry name" value="Dehalogenase"/>
    <property type="match status" value="2"/>
</dbReference>
<dbReference type="OrthoDB" id="9815745at2"/>